<reference evidence="10 11" key="1">
    <citation type="submission" date="2014-08" db="EMBL/GenBank/DDBJ databases">
        <title>Genomic and Phenotypic Diversity of Colwellia psychrerythraea strains from Disparate Marine Basins.</title>
        <authorList>
            <person name="Techtmann S.M."/>
            <person name="Stelling S.C."/>
            <person name="Utturkar S.M."/>
            <person name="Alshibli N."/>
            <person name="Harris A."/>
            <person name="Brown S.D."/>
            <person name="Hazen T.C."/>
        </authorList>
    </citation>
    <scope>NUCLEOTIDE SEQUENCE [LARGE SCALE GENOMIC DNA]</scope>
    <source>
        <strain evidence="10 11">ND2E</strain>
    </source>
</reference>
<feature type="domain" description="Reverse transcriptase" evidence="9">
    <location>
        <begin position="26"/>
        <end position="245"/>
    </location>
</feature>
<protein>
    <submittedName>
        <fullName evidence="10">RNA-directed DNA polymerase (Reverse transcriptase)</fullName>
    </submittedName>
</protein>
<evidence type="ECO:0000256" key="8">
    <source>
        <dbReference type="SAM" id="MobiDB-lite"/>
    </source>
</evidence>
<dbReference type="GO" id="GO:0051607">
    <property type="term" value="P:defense response to virus"/>
    <property type="evidence" value="ECO:0007669"/>
    <property type="project" value="UniProtKB-KW"/>
</dbReference>
<evidence type="ECO:0000256" key="3">
    <source>
        <dbReference type="ARBA" id="ARBA00022723"/>
    </source>
</evidence>
<evidence type="ECO:0000313" key="11">
    <source>
        <dbReference type="Proteomes" id="UP000029843"/>
    </source>
</evidence>
<keyword evidence="3" id="KW-0479">Metal-binding</keyword>
<name>A0A099KH56_COLPS</name>
<dbReference type="GO" id="GO:0003964">
    <property type="term" value="F:RNA-directed DNA polymerase activity"/>
    <property type="evidence" value="ECO:0007669"/>
    <property type="project" value="UniProtKB-KW"/>
</dbReference>
<organism evidence="10 11">
    <name type="scientific">Colwellia psychrerythraea</name>
    <name type="common">Vibrio psychroerythus</name>
    <dbReference type="NCBI Taxonomy" id="28229"/>
    <lineage>
        <taxon>Bacteria</taxon>
        <taxon>Pseudomonadati</taxon>
        <taxon>Pseudomonadota</taxon>
        <taxon>Gammaproteobacteria</taxon>
        <taxon>Alteromonadales</taxon>
        <taxon>Colwelliaceae</taxon>
        <taxon>Colwellia</taxon>
    </lineage>
</organism>
<evidence type="ECO:0000256" key="1">
    <source>
        <dbReference type="ARBA" id="ARBA00022679"/>
    </source>
</evidence>
<dbReference type="Proteomes" id="UP000029843">
    <property type="component" value="Unassembled WGS sequence"/>
</dbReference>
<dbReference type="PROSITE" id="PS50878">
    <property type="entry name" value="RT_POL"/>
    <property type="match status" value="1"/>
</dbReference>
<evidence type="ECO:0000256" key="5">
    <source>
        <dbReference type="ARBA" id="ARBA00022918"/>
    </source>
</evidence>
<dbReference type="InterPro" id="IPR000477">
    <property type="entry name" value="RT_dom"/>
</dbReference>
<evidence type="ECO:0000313" key="10">
    <source>
        <dbReference type="EMBL" id="KGJ88973.1"/>
    </source>
</evidence>
<dbReference type="GO" id="GO:0046872">
    <property type="term" value="F:metal ion binding"/>
    <property type="evidence" value="ECO:0007669"/>
    <property type="project" value="UniProtKB-KW"/>
</dbReference>
<dbReference type="PATRIC" id="fig|28229.4.peg.3207"/>
<sequence length="325" mass="36915">MNQTPEYPHLSIGSINSLARLLRLPVNRVKYLATNSSDFFRVARIEEKKSGGQRITYDAFKCLKDVHRRLKVQIFQRVIYPSYLQGSLKGCSYITNVKNHTKSKIVICEDISNYFPSIKSPLIEKMFIRLFSFPEDVARILTQLVTLNGLLPQGGVCSSYIANLIMWEKEVLLVGSFEKRGLTYTRYVDDITVSSKAHLTKSEISEVISSIYGMMKHYGIKPNLKKHQVLGDGSHQKVHNVGVNGRRPSFGKEEKKRVRSAVHKLKLLFDSPDCTYEDYLAAFGRASSLVGKLKQLNEQQATKHRGELNKIKPSFRNASNSNLVE</sequence>
<dbReference type="InterPro" id="IPR043502">
    <property type="entry name" value="DNA/RNA_pol_sf"/>
</dbReference>
<keyword evidence="5 10" id="KW-0695">RNA-directed DNA polymerase</keyword>
<evidence type="ECO:0000259" key="9">
    <source>
        <dbReference type="PROSITE" id="PS50878"/>
    </source>
</evidence>
<dbReference type="SUPFAM" id="SSF56672">
    <property type="entry name" value="DNA/RNA polymerases"/>
    <property type="match status" value="1"/>
</dbReference>
<keyword evidence="2" id="KW-0548">Nucleotidyltransferase</keyword>
<dbReference type="GO" id="GO:0003723">
    <property type="term" value="F:RNA binding"/>
    <property type="evidence" value="ECO:0007669"/>
    <property type="project" value="InterPro"/>
</dbReference>
<dbReference type="EMBL" id="JQED01000042">
    <property type="protein sequence ID" value="KGJ88973.1"/>
    <property type="molecule type" value="Genomic_DNA"/>
</dbReference>
<dbReference type="RefSeq" id="WP_033094845.1">
    <property type="nucleotide sequence ID" value="NZ_JQED01000042.1"/>
</dbReference>
<evidence type="ECO:0000256" key="7">
    <source>
        <dbReference type="ARBA" id="ARBA00034120"/>
    </source>
</evidence>
<dbReference type="CDD" id="cd03487">
    <property type="entry name" value="RT_Bac_retron_II"/>
    <property type="match status" value="1"/>
</dbReference>
<keyword evidence="4" id="KW-0460">Magnesium</keyword>
<dbReference type="OrthoDB" id="7055795at2"/>
<evidence type="ECO:0000256" key="4">
    <source>
        <dbReference type="ARBA" id="ARBA00022842"/>
    </source>
</evidence>
<evidence type="ECO:0000256" key="6">
    <source>
        <dbReference type="ARBA" id="ARBA00023118"/>
    </source>
</evidence>
<keyword evidence="6" id="KW-0051">Antiviral defense</keyword>
<evidence type="ECO:0000256" key="2">
    <source>
        <dbReference type="ARBA" id="ARBA00022695"/>
    </source>
</evidence>
<gene>
    <name evidence="10" type="ORF">ND2E_0266</name>
</gene>
<comment type="similarity">
    <text evidence="7">Belongs to the bacterial reverse transcriptase family.</text>
</comment>
<feature type="region of interest" description="Disordered" evidence="8">
    <location>
        <begin position="300"/>
        <end position="325"/>
    </location>
</feature>
<proteinExistence type="inferred from homology"/>
<feature type="compositionally biased region" description="Polar residues" evidence="8">
    <location>
        <begin position="316"/>
        <end position="325"/>
    </location>
</feature>
<dbReference type="Pfam" id="PF00078">
    <property type="entry name" value="RVT_1"/>
    <property type="match status" value="1"/>
</dbReference>
<dbReference type="InterPro" id="IPR000123">
    <property type="entry name" value="Reverse_transcriptase_msDNA"/>
</dbReference>
<comment type="caution">
    <text evidence="10">The sequence shown here is derived from an EMBL/GenBank/DDBJ whole genome shotgun (WGS) entry which is preliminary data.</text>
</comment>
<accession>A0A099KH56</accession>
<dbReference type="PRINTS" id="PR00866">
    <property type="entry name" value="RNADNAPOLMS"/>
</dbReference>
<keyword evidence="1" id="KW-0808">Transferase</keyword>
<dbReference type="AlphaFoldDB" id="A0A099KH56"/>